<dbReference type="Proteomes" id="UP000613768">
    <property type="component" value="Unassembled WGS sequence"/>
</dbReference>
<keyword evidence="3 6" id="KW-0285">Flavoprotein</keyword>
<comment type="similarity">
    <text evidence="2">Belongs to the DNA photolyase class-1 family.</text>
</comment>
<dbReference type="InterPro" id="IPR018394">
    <property type="entry name" value="DNA_photolyase_1_CS_C"/>
</dbReference>
<reference evidence="10 11" key="1">
    <citation type="submission" date="2020-09" db="EMBL/GenBank/DDBJ databases">
        <title>Pseudoxanthomonas sp. CAU 1598 isolated from sand of Yaerae Beach.</title>
        <authorList>
            <person name="Kim W."/>
        </authorList>
    </citation>
    <scope>NUCLEOTIDE SEQUENCE [LARGE SCALE GENOMIC DNA]</scope>
    <source>
        <strain evidence="10 11">CAU 1598</strain>
    </source>
</reference>
<dbReference type="SUPFAM" id="SSF52425">
    <property type="entry name" value="Cryptochrome/photolyase, N-terminal domain"/>
    <property type="match status" value="1"/>
</dbReference>
<evidence type="ECO:0000256" key="1">
    <source>
        <dbReference type="ARBA" id="ARBA00001932"/>
    </source>
</evidence>
<dbReference type="Pfam" id="PF00875">
    <property type="entry name" value="DNA_photolyase"/>
    <property type="match status" value="1"/>
</dbReference>
<evidence type="ECO:0000259" key="9">
    <source>
        <dbReference type="PROSITE" id="PS51645"/>
    </source>
</evidence>
<dbReference type="GO" id="GO:0003677">
    <property type="term" value="F:DNA binding"/>
    <property type="evidence" value="ECO:0007669"/>
    <property type="project" value="TreeGrafter"/>
</dbReference>
<dbReference type="GO" id="GO:0071949">
    <property type="term" value="F:FAD binding"/>
    <property type="evidence" value="ECO:0007669"/>
    <property type="project" value="TreeGrafter"/>
</dbReference>
<dbReference type="Pfam" id="PF03441">
    <property type="entry name" value="FAD_binding_7"/>
    <property type="match status" value="1"/>
</dbReference>
<comment type="caution">
    <text evidence="10">The sequence shown here is derived from an EMBL/GenBank/DDBJ whole genome shotgun (WGS) entry which is preliminary data.</text>
</comment>
<comment type="similarity">
    <text evidence="8">Belongs to the DNA photolyase family.</text>
</comment>
<evidence type="ECO:0000256" key="3">
    <source>
        <dbReference type="ARBA" id="ARBA00022630"/>
    </source>
</evidence>
<dbReference type="EMBL" id="JACYTR010000008">
    <property type="protein sequence ID" value="MBD8525362.1"/>
    <property type="molecule type" value="Genomic_DNA"/>
</dbReference>
<dbReference type="InterPro" id="IPR005101">
    <property type="entry name" value="Cryptochr/Photolyase_FAD-bd"/>
</dbReference>
<accession>A0AAW3ZK07</accession>
<dbReference type="RefSeq" id="WP_192028703.1">
    <property type="nucleotide sequence ID" value="NZ_JACYTR010000008.1"/>
</dbReference>
<evidence type="ECO:0000313" key="11">
    <source>
        <dbReference type="Proteomes" id="UP000613768"/>
    </source>
</evidence>
<dbReference type="PANTHER" id="PTHR11455">
    <property type="entry name" value="CRYPTOCHROME"/>
    <property type="match status" value="1"/>
</dbReference>
<dbReference type="PROSITE" id="PS00394">
    <property type="entry name" value="DNA_PHOTOLYASES_1_1"/>
    <property type="match status" value="1"/>
</dbReference>
<protein>
    <submittedName>
        <fullName evidence="10">Deoxyribodipyrimidine photo-lyase</fullName>
    </submittedName>
</protein>
<feature type="site" description="Electron transfer via tryptophanyl radical" evidence="7">
    <location>
        <position position="381"/>
    </location>
</feature>
<evidence type="ECO:0000256" key="6">
    <source>
        <dbReference type="PIRSR" id="PIRSR602081-1"/>
    </source>
</evidence>
<comment type="cofactor">
    <cofactor evidence="6">
        <name>FAD</name>
        <dbReference type="ChEBI" id="CHEBI:57692"/>
    </cofactor>
    <text evidence="6">Binds 1 FAD per subunit.</text>
</comment>
<dbReference type="InterPro" id="IPR014729">
    <property type="entry name" value="Rossmann-like_a/b/a_fold"/>
</dbReference>
<feature type="binding site" evidence="6">
    <location>
        <begin position="371"/>
        <end position="373"/>
    </location>
    <ligand>
        <name>FAD</name>
        <dbReference type="ChEBI" id="CHEBI:57692"/>
    </ligand>
</feature>
<dbReference type="PRINTS" id="PR00147">
    <property type="entry name" value="DNAPHOTLYASE"/>
</dbReference>
<feature type="domain" description="Photolyase/cryptochrome alpha/beta" evidence="9">
    <location>
        <begin position="3"/>
        <end position="132"/>
    </location>
</feature>
<dbReference type="InterPro" id="IPR006050">
    <property type="entry name" value="DNA_photolyase_N"/>
</dbReference>
<evidence type="ECO:0000256" key="8">
    <source>
        <dbReference type="RuleBase" id="RU004182"/>
    </source>
</evidence>
<dbReference type="InterPro" id="IPR036134">
    <property type="entry name" value="Crypto/Photolyase_FAD-like_sf"/>
</dbReference>
<proteinExistence type="inferred from homology"/>
<dbReference type="SUPFAM" id="SSF48173">
    <property type="entry name" value="Cryptochrome/photolyase FAD-binding domain"/>
    <property type="match status" value="1"/>
</dbReference>
<dbReference type="Gene3D" id="3.40.50.620">
    <property type="entry name" value="HUPs"/>
    <property type="match status" value="1"/>
</dbReference>
<name>A0AAW3ZK07_9GAMM</name>
<dbReference type="Gene3D" id="1.10.579.10">
    <property type="entry name" value="DNA Cyclobutane Dipyrimidine Photolyase, subunit A, domain 3"/>
    <property type="match status" value="1"/>
</dbReference>
<evidence type="ECO:0000256" key="2">
    <source>
        <dbReference type="ARBA" id="ARBA00005862"/>
    </source>
</evidence>
<evidence type="ECO:0000256" key="7">
    <source>
        <dbReference type="PIRSR" id="PIRSR602081-2"/>
    </source>
</evidence>
<evidence type="ECO:0000256" key="4">
    <source>
        <dbReference type="ARBA" id="ARBA00022827"/>
    </source>
</evidence>
<feature type="binding site" evidence="6">
    <location>
        <position position="270"/>
    </location>
    <ligand>
        <name>FAD</name>
        <dbReference type="ChEBI" id="CHEBI:57692"/>
    </ligand>
</feature>
<comment type="cofactor">
    <cofactor evidence="1">
        <name>(6R)-5,10-methylene-5,6,7,8-tetrahydrofolate</name>
        <dbReference type="ChEBI" id="CHEBI:15636"/>
    </cofactor>
</comment>
<feature type="binding site" evidence="6">
    <location>
        <begin position="236"/>
        <end position="240"/>
    </location>
    <ligand>
        <name>FAD</name>
        <dbReference type="ChEBI" id="CHEBI:57692"/>
    </ligand>
</feature>
<dbReference type="InterPro" id="IPR002081">
    <property type="entry name" value="Cryptochrome/DNA_photolyase_1"/>
</dbReference>
<feature type="site" description="Electron transfer via tryptophanyl radical" evidence="7">
    <location>
        <position position="358"/>
    </location>
</feature>
<dbReference type="InterPro" id="IPR036155">
    <property type="entry name" value="Crypto/Photolyase_N_sf"/>
</dbReference>
<organism evidence="10 11">
    <name type="scientific">Pseudomarimonas arenosa</name>
    <dbReference type="NCBI Taxonomy" id="2774145"/>
    <lineage>
        <taxon>Bacteria</taxon>
        <taxon>Pseudomonadati</taxon>
        <taxon>Pseudomonadota</taxon>
        <taxon>Gammaproteobacteria</taxon>
        <taxon>Lysobacterales</taxon>
        <taxon>Lysobacteraceae</taxon>
        <taxon>Pseudomarimonas</taxon>
    </lineage>
</organism>
<keyword evidence="11" id="KW-1185">Reference proteome</keyword>
<dbReference type="GO" id="GO:0009416">
    <property type="term" value="P:response to light stimulus"/>
    <property type="evidence" value="ECO:0007669"/>
    <property type="project" value="TreeGrafter"/>
</dbReference>
<dbReference type="PANTHER" id="PTHR11455:SF9">
    <property type="entry name" value="CRYPTOCHROME CIRCADIAN CLOCK 5 ISOFORM X1"/>
    <property type="match status" value="1"/>
</dbReference>
<evidence type="ECO:0000256" key="5">
    <source>
        <dbReference type="ARBA" id="ARBA00022991"/>
    </source>
</evidence>
<feature type="site" description="Electron transfer via tryptophanyl radical" evidence="7">
    <location>
        <position position="304"/>
    </location>
</feature>
<sequence length="469" mass="53362">MTQHAIVWLRRDLRLGDHPALQAALDARLSPLFVYIDDPAGEGDWPLGAASRAWLRRSLQALDGDLRKRGSALLLRAGDSLTELRKLCAESGAAKVLWNRRYEPAVRKRDSEIKQTLLEQGIDARSFNGSLLFEPWTVQTKQDGPYRVFTPYWRQLEARWDSLPQAEPAPSRLPAAPAFASLPLDDVVPAPRPGWDAGFFQASAPGEQAALQRCREFLTRVGKYKEGRDLPAEDNTSRLSVHLAFGEISPRQIIAVAHELGLSYPSCAAFYRELGWREFSYHLMYHFPHSCEQDLTEQLRAMIWLPAKPDVLAAWQNGRTGIPIIDAAMRELWQTGIMHNRCRMIVASLLTKNLGYYWRHGADWFWDTLIDADLANNTQGWQWTAGTGADAAPYFRVFNPVSQGQRFDPDGAYIRRWLPELKSLDKKAIHAPWECNTHLNGYPDKPIVDLKASREAALQRYQHARRETR</sequence>
<dbReference type="Gene3D" id="1.25.40.80">
    <property type="match status" value="1"/>
</dbReference>
<dbReference type="GO" id="GO:0006139">
    <property type="term" value="P:nucleobase-containing compound metabolic process"/>
    <property type="evidence" value="ECO:0007669"/>
    <property type="project" value="UniProtKB-ARBA"/>
</dbReference>
<keyword evidence="4 6" id="KW-0274">FAD</keyword>
<evidence type="ECO:0000313" key="10">
    <source>
        <dbReference type="EMBL" id="MBD8525362.1"/>
    </source>
</evidence>
<feature type="binding site" evidence="6">
    <location>
        <position position="224"/>
    </location>
    <ligand>
        <name>FAD</name>
        <dbReference type="ChEBI" id="CHEBI:57692"/>
    </ligand>
</feature>
<dbReference type="GO" id="GO:0003904">
    <property type="term" value="F:deoxyribodipyrimidine photo-lyase activity"/>
    <property type="evidence" value="ECO:0007669"/>
    <property type="project" value="TreeGrafter"/>
</dbReference>
<dbReference type="GO" id="GO:0006950">
    <property type="term" value="P:response to stress"/>
    <property type="evidence" value="ECO:0007669"/>
    <property type="project" value="UniProtKB-ARBA"/>
</dbReference>
<gene>
    <name evidence="10" type="ORF">IFO71_06360</name>
</gene>
<dbReference type="AlphaFoldDB" id="A0AAW3ZK07"/>
<keyword evidence="5 8" id="KW-0157">Chromophore</keyword>
<dbReference type="PROSITE" id="PS51645">
    <property type="entry name" value="PHR_CRY_ALPHA_BETA"/>
    <property type="match status" value="1"/>
</dbReference>